<dbReference type="SMART" id="SM00355">
    <property type="entry name" value="ZnF_C2H2"/>
    <property type="match status" value="2"/>
</dbReference>
<organism evidence="10 11">
    <name type="scientific">Aspergillus versicolor CBS 583.65</name>
    <dbReference type="NCBI Taxonomy" id="1036611"/>
    <lineage>
        <taxon>Eukaryota</taxon>
        <taxon>Fungi</taxon>
        <taxon>Dikarya</taxon>
        <taxon>Ascomycota</taxon>
        <taxon>Pezizomycotina</taxon>
        <taxon>Eurotiomycetes</taxon>
        <taxon>Eurotiomycetidae</taxon>
        <taxon>Eurotiales</taxon>
        <taxon>Aspergillaceae</taxon>
        <taxon>Aspergillus</taxon>
        <taxon>Aspergillus subgen. Nidulantes</taxon>
    </lineage>
</organism>
<dbReference type="SUPFAM" id="SSF57667">
    <property type="entry name" value="beta-beta-alpha zinc fingers"/>
    <property type="match status" value="1"/>
</dbReference>
<dbReference type="Gene3D" id="3.30.160.60">
    <property type="entry name" value="Classic Zinc Finger"/>
    <property type="match status" value="2"/>
</dbReference>
<dbReference type="GO" id="GO:0005634">
    <property type="term" value="C:nucleus"/>
    <property type="evidence" value="ECO:0007669"/>
    <property type="project" value="UniProtKB-SubCell"/>
</dbReference>
<keyword evidence="4 7" id="KW-0863">Zinc-finger</keyword>
<dbReference type="PROSITE" id="PS00028">
    <property type="entry name" value="ZINC_FINGER_C2H2_1"/>
    <property type="match status" value="1"/>
</dbReference>
<protein>
    <recommendedName>
        <fullName evidence="9">C2H2-type domain-containing protein</fullName>
    </recommendedName>
</protein>
<evidence type="ECO:0000256" key="2">
    <source>
        <dbReference type="ARBA" id="ARBA00022723"/>
    </source>
</evidence>
<evidence type="ECO:0000256" key="6">
    <source>
        <dbReference type="ARBA" id="ARBA00023242"/>
    </source>
</evidence>
<dbReference type="InterPro" id="IPR007219">
    <property type="entry name" value="XnlR_reg_dom"/>
</dbReference>
<dbReference type="Proteomes" id="UP000184073">
    <property type="component" value="Unassembled WGS sequence"/>
</dbReference>
<keyword evidence="5" id="KW-0862">Zinc</keyword>
<sequence length="730" mass="82201">MAGVDPVRSLTCAVCSRSFGRYEHLQRHSRTHTKEKPYVCRCGRSFTRKDLLTRHERLNHSPSGRRRSTPATAGTNEPVTPSSGSQHDNVQSSATDSFPSDYLPVADHQSLGGLMLTGQDDPILDYTMLLNAPEMNLDGSSFIMDPMLNQQNLSLDGLDPPQFAAPSPIVSPPIPDDSYGDDDFRELKPVRCPWMMPEAQRIQLQEAVDQFAHVLPQLVLPSRLAIARYVSGYVDGFSHHHPFIHIPTLRLVSYLESPELILAILAIGAQYRYETKTAHGLYHASRAIVLERIRRGDFFRPHQDSVGDQTNAKDDLSPHGWMDRIRTLVLLFVYSSWKNEPEFINQAFEYQGIIARCLREVRLTEESDLEPDNWTEWARDETDRRTKLFAWCLISLHSIAFDTPPALLFREINLFLPSTCKEWVARNQKEWKNARAHAPDRATFKDVHASHLGTASSPHAPGLSPMGNYILVHALIQRIYLAQQLSHDPYAQSLTPSDIADFELALTRWRHTWRTSPESGLDLHNPYGSMSFTSTALLGAAHIRLHCNLGQWRDLQSCNPDTIAATLLKAPAPRRGPETIYAILHSVHALNIPVQIGLSYYTHCKSYSWSIQHALCNIECAAFLSKWLLTLSSSCSSLPLTDLESRVVQWIGRVVREALLSHDDTIDIVSNIGDTEITSPESSTQKLSYAVVKAWAQMFKLCNSPWPIVQLIGQSLDRYAELIRPSLLAG</sequence>
<keyword evidence="6" id="KW-0539">Nucleus</keyword>
<dbReference type="OrthoDB" id="654211at2759"/>
<dbReference type="Pfam" id="PF04082">
    <property type="entry name" value="Fungal_trans"/>
    <property type="match status" value="1"/>
</dbReference>
<feature type="domain" description="C2H2-type" evidence="9">
    <location>
        <begin position="38"/>
        <end position="65"/>
    </location>
</feature>
<dbReference type="InterPro" id="IPR013087">
    <property type="entry name" value="Znf_C2H2_type"/>
</dbReference>
<dbReference type="CDD" id="cd12148">
    <property type="entry name" value="fungal_TF_MHR"/>
    <property type="match status" value="1"/>
</dbReference>
<evidence type="ECO:0000313" key="11">
    <source>
        <dbReference type="Proteomes" id="UP000184073"/>
    </source>
</evidence>
<dbReference type="VEuPathDB" id="FungiDB:ASPVEDRAFT_86499"/>
<name>A0A1L9PUI2_ASPVE</name>
<dbReference type="STRING" id="1036611.A0A1L9PUI2"/>
<dbReference type="GeneID" id="63733368"/>
<reference evidence="11" key="1">
    <citation type="journal article" date="2017" name="Genome Biol.">
        <title>Comparative genomics reveals high biological diversity and specific adaptations in the industrially and medically important fungal genus Aspergillus.</title>
        <authorList>
            <person name="de Vries R.P."/>
            <person name="Riley R."/>
            <person name="Wiebenga A."/>
            <person name="Aguilar-Osorio G."/>
            <person name="Amillis S."/>
            <person name="Uchima C.A."/>
            <person name="Anderluh G."/>
            <person name="Asadollahi M."/>
            <person name="Askin M."/>
            <person name="Barry K."/>
            <person name="Battaglia E."/>
            <person name="Bayram O."/>
            <person name="Benocci T."/>
            <person name="Braus-Stromeyer S.A."/>
            <person name="Caldana C."/>
            <person name="Canovas D."/>
            <person name="Cerqueira G.C."/>
            <person name="Chen F."/>
            <person name="Chen W."/>
            <person name="Choi C."/>
            <person name="Clum A."/>
            <person name="Dos Santos R.A."/>
            <person name="Damasio A.R."/>
            <person name="Diallinas G."/>
            <person name="Emri T."/>
            <person name="Fekete E."/>
            <person name="Flipphi M."/>
            <person name="Freyberg S."/>
            <person name="Gallo A."/>
            <person name="Gournas C."/>
            <person name="Habgood R."/>
            <person name="Hainaut M."/>
            <person name="Harispe M.L."/>
            <person name="Henrissat B."/>
            <person name="Hilden K.S."/>
            <person name="Hope R."/>
            <person name="Hossain A."/>
            <person name="Karabika E."/>
            <person name="Karaffa L."/>
            <person name="Karanyi Z."/>
            <person name="Krasevec N."/>
            <person name="Kuo A."/>
            <person name="Kusch H."/>
            <person name="LaButti K."/>
            <person name="Lagendijk E.L."/>
            <person name="Lapidus A."/>
            <person name="Levasseur A."/>
            <person name="Lindquist E."/>
            <person name="Lipzen A."/>
            <person name="Logrieco A.F."/>
            <person name="MacCabe A."/>
            <person name="Maekelae M.R."/>
            <person name="Malavazi I."/>
            <person name="Melin P."/>
            <person name="Meyer V."/>
            <person name="Mielnichuk N."/>
            <person name="Miskei M."/>
            <person name="Molnar A.P."/>
            <person name="Mule G."/>
            <person name="Ngan C.Y."/>
            <person name="Orejas M."/>
            <person name="Orosz E."/>
            <person name="Ouedraogo J.P."/>
            <person name="Overkamp K.M."/>
            <person name="Park H.-S."/>
            <person name="Perrone G."/>
            <person name="Piumi F."/>
            <person name="Punt P.J."/>
            <person name="Ram A.F."/>
            <person name="Ramon A."/>
            <person name="Rauscher S."/>
            <person name="Record E."/>
            <person name="Riano-Pachon D.M."/>
            <person name="Robert V."/>
            <person name="Roehrig J."/>
            <person name="Ruller R."/>
            <person name="Salamov A."/>
            <person name="Salih N.S."/>
            <person name="Samson R.A."/>
            <person name="Sandor E."/>
            <person name="Sanguinetti M."/>
            <person name="Schuetze T."/>
            <person name="Sepcic K."/>
            <person name="Shelest E."/>
            <person name="Sherlock G."/>
            <person name="Sophianopoulou V."/>
            <person name="Squina F.M."/>
            <person name="Sun H."/>
            <person name="Susca A."/>
            <person name="Todd R.B."/>
            <person name="Tsang A."/>
            <person name="Unkles S.E."/>
            <person name="van de Wiele N."/>
            <person name="van Rossen-Uffink D."/>
            <person name="Oliveira J.V."/>
            <person name="Vesth T.C."/>
            <person name="Visser J."/>
            <person name="Yu J.-H."/>
            <person name="Zhou M."/>
            <person name="Andersen M.R."/>
            <person name="Archer D.B."/>
            <person name="Baker S.E."/>
            <person name="Benoit I."/>
            <person name="Brakhage A.A."/>
            <person name="Braus G.H."/>
            <person name="Fischer R."/>
            <person name="Frisvad J.C."/>
            <person name="Goldman G.H."/>
            <person name="Houbraken J."/>
            <person name="Oakley B."/>
            <person name="Pocsi I."/>
            <person name="Scazzocchio C."/>
            <person name="Seiboth B."/>
            <person name="vanKuyk P.A."/>
            <person name="Wortman J."/>
            <person name="Dyer P.S."/>
            <person name="Grigoriev I.V."/>
        </authorList>
    </citation>
    <scope>NUCLEOTIDE SEQUENCE [LARGE SCALE GENOMIC DNA]</scope>
    <source>
        <strain evidence="11">CBS 583.65</strain>
    </source>
</reference>
<dbReference type="PROSITE" id="PS50157">
    <property type="entry name" value="ZINC_FINGER_C2H2_2"/>
    <property type="match status" value="2"/>
</dbReference>
<feature type="domain" description="C2H2-type" evidence="9">
    <location>
        <begin position="10"/>
        <end position="37"/>
    </location>
</feature>
<evidence type="ECO:0000256" key="4">
    <source>
        <dbReference type="ARBA" id="ARBA00022771"/>
    </source>
</evidence>
<evidence type="ECO:0000256" key="5">
    <source>
        <dbReference type="ARBA" id="ARBA00022833"/>
    </source>
</evidence>
<evidence type="ECO:0000256" key="1">
    <source>
        <dbReference type="ARBA" id="ARBA00004123"/>
    </source>
</evidence>
<evidence type="ECO:0000313" key="10">
    <source>
        <dbReference type="EMBL" id="OJJ05133.1"/>
    </source>
</evidence>
<evidence type="ECO:0000256" key="7">
    <source>
        <dbReference type="PROSITE-ProRule" id="PRU00042"/>
    </source>
</evidence>
<dbReference type="GO" id="GO:0000981">
    <property type="term" value="F:DNA-binding transcription factor activity, RNA polymerase II-specific"/>
    <property type="evidence" value="ECO:0007669"/>
    <property type="project" value="InterPro"/>
</dbReference>
<keyword evidence="2" id="KW-0479">Metal-binding</keyword>
<dbReference type="PANTHER" id="PTHR40626:SF10">
    <property type="entry name" value="C2H2-TYPE DOMAIN-CONTAINING PROTEIN"/>
    <property type="match status" value="1"/>
</dbReference>
<gene>
    <name evidence="10" type="ORF">ASPVEDRAFT_86499</name>
</gene>
<comment type="subcellular location">
    <subcellularLocation>
        <location evidence="1">Nucleus</location>
    </subcellularLocation>
</comment>
<feature type="compositionally biased region" description="Polar residues" evidence="8">
    <location>
        <begin position="69"/>
        <end position="98"/>
    </location>
</feature>
<accession>A0A1L9PUI2</accession>
<dbReference type="EMBL" id="KV878132">
    <property type="protein sequence ID" value="OJJ05133.1"/>
    <property type="molecule type" value="Genomic_DNA"/>
</dbReference>
<dbReference type="GO" id="GO:0008270">
    <property type="term" value="F:zinc ion binding"/>
    <property type="evidence" value="ECO:0007669"/>
    <property type="project" value="UniProtKB-KW"/>
</dbReference>
<keyword evidence="3" id="KW-0677">Repeat</keyword>
<keyword evidence="11" id="KW-1185">Reference proteome</keyword>
<dbReference type="GO" id="GO:0006351">
    <property type="term" value="P:DNA-templated transcription"/>
    <property type="evidence" value="ECO:0007669"/>
    <property type="project" value="InterPro"/>
</dbReference>
<dbReference type="InterPro" id="IPR036236">
    <property type="entry name" value="Znf_C2H2_sf"/>
</dbReference>
<dbReference type="InterPro" id="IPR051059">
    <property type="entry name" value="VerF-like"/>
</dbReference>
<feature type="region of interest" description="Disordered" evidence="8">
    <location>
        <begin position="51"/>
        <end position="103"/>
    </location>
</feature>
<dbReference type="PANTHER" id="PTHR40626">
    <property type="entry name" value="MIP31509P"/>
    <property type="match status" value="1"/>
</dbReference>
<dbReference type="AlphaFoldDB" id="A0A1L9PUI2"/>
<proteinExistence type="predicted"/>
<dbReference type="FunFam" id="3.30.160.60:FF:002343">
    <property type="entry name" value="Zinc finger protein 33A"/>
    <property type="match status" value="1"/>
</dbReference>
<evidence type="ECO:0000259" key="9">
    <source>
        <dbReference type="PROSITE" id="PS50157"/>
    </source>
</evidence>
<dbReference type="GO" id="GO:0000785">
    <property type="term" value="C:chromatin"/>
    <property type="evidence" value="ECO:0007669"/>
    <property type="project" value="TreeGrafter"/>
</dbReference>
<dbReference type="RefSeq" id="XP_040670895.1">
    <property type="nucleotide sequence ID" value="XM_040817857.1"/>
</dbReference>
<evidence type="ECO:0000256" key="3">
    <source>
        <dbReference type="ARBA" id="ARBA00022737"/>
    </source>
</evidence>
<evidence type="ECO:0000256" key="8">
    <source>
        <dbReference type="SAM" id="MobiDB-lite"/>
    </source>
</evidence>
<dbReference type="Pfam" id="PF00096">
    <property type="entry name" value="zf-C2H2"/>
    <property type="match status" value="2"/>
</dbReference>
<dbReference type="GO" id="GO:0000978">
    <property type="term" value="F:RNA polymerase II cis-regulatory region sequence-specific DNA binding"/>
    <property type="evidence" value="ECO:0007669"/>
    <property type="project" value="InterPro"/>
</dbReference>